<evidence type="ECO:0000256" key="3">
    <source>
        <dbReference type="ARBA" id="ARBA00022723"/>
    </source>
</evidence>
<keyword evidence="4 5" id="KW-0378">Hydrolase</keyword>
<dbReference type="InterPro" id="IPR022907">
    <property type="entry name" value="VapC_family"/>
</dbReference>
<sequence length="129" mass="13823">MTRFVLDASALLALLLGERGADTVKAGLDGSVMTTINLAEVISYYAKLGAGRHDIEMLLRPLPIRLFPVDAALSYDAGLLRSITLEGGLSLGDRYCLALAKREGVPALTAERRWPDIAGAVGVMIELIR</sequence>
<evidence type="ECO:0000259" key="6">
    <source>
        <dbReference type="Pfam" id="PF01850"/>
    </source>
</evidence>
<dbReference type="Gene3D" id="3.40.50.1010">
    <property type="entry name" value="5'-nuclease"/>
    <property type="match status" value="1"/>
</dbReference>
<gene>
    <name evidence="5" type="primary">vapC</name>
    <name evidence="7" type="ORF">QO001_004936</name>
</gene>
<protein>
    <recommendedName>
        <fullName evidence="5">Ribonuclease VapC</fullName>
        <shortName evidence="5">RNase VapC</shortName>
        <ecNumber evidence="5">3.1.-.-</ecNumber>
    </recommendedName>
    <alternativeName>
        <fullName evidence="5">Toxin VapC</fullName>
    </alternativeName>
</protein>
<organism evidence="7 8">
    <name type="scientific">Methylobacterium brachiatum</name>
    <dbReference type="NCBI Taxonomy" id="269660"/>
    <lineage>
        <taxon>Bacteria</taxon>
        <taxon>Pseudomonadati</taxon>
        <taxon>Pseudomonadota</taxon>
        <taxon>Alphaproteobacteria</taxon>
        <taxon>Hyphomicrobiales</taxon>
        <taxon>Methylobacteriaceae</taxon>
        <taxon>Methylobacterium</taxon>
    </lineage>
</organism>
<dbReference type="InterPro" id="IPR029060">
    <property type="entry name" value="PIN-like_dom_sf"/>
</dbReference>
<dbReference type="GO" id="GO:0016787">
    <property type="term" value="F:hydrolase activity"/>
    <property type="evidence" value="ECO:0007669"/>
    <property type="project" value="UniProtKB-KW"/>
</dbReference>
<feature type="binding site" evidence="5">
    <location>
        <position position="93"/>
    </location>
    <ligand>
        <name>Mg(2+)</name>
        <dbReference type="ChEBI" id="CHEBI:18420"/>
    </ligand>
</feature>
<accession>A0AAJ1U0N1</accession>
<evidence type="ECO:0000313" key="7">
    <source>
        <dbReference type="EMBL" id="MDQ0545988.1"/>
    </source>
</evidence>
<evidence type="ECO:0000256" key="5">
    <source>
        <dbReference type="HAMAP-Rule" id="MF_00265"/>
    </source>
</evidence>
<keyword evidence="1 5" id="KW-1277">Toxin-antitoxin system</keyword>
<proteinExistence type="inferred from homology"/>
<dbReference type="GO" id="GO:0004540">
    <property type="term" value="F:RNA nuclease activity"/>
    <property type="evidence" value="ECO:0007669"/>
    <property type="project" value="InterPro"/>
</dbReference>
<evidence type="ECO:0000313" key="8">
    <source>
        <dbReference type="Proteomes" id="UP001223420"/>
    </source>
</evidence>
<comment type="cofactor">
    <cofactor evidence="5">
        <name>Mg(2+)</name>
        <dbReference type="ChEBI" id="CHEBI:18420"/>
    </cofactor>
</comment>
<dbReference type="AlphaFoldDB" id="A0AAJ1U0N1"/>
<keyword evidence="5" id="KW-0460">Magnesium</keyword>
<feature type="binding site" evidence="5">
    <location>
        <position position="7"/>
    </location>
    <ligand>
        <name>Mg(2+)</name>
        <dbReference type="ChEBI" id="CHEBI:18420"/>
    </ligand>
</feature>
<dbReference type="EC" id="3.1.-.-" evidence="5"/>
<name>A0AAJ1U0N1_9HYPH</name>
<dbReference type="HAMAP" id="MF_00265">
    <property type="entry name" value="VapC_Nob1"/>
    <property type="match status" value="1"/>
</dbReference>
<dbReference type="Pfam" id="PF01850">
    <property type="entry name" value="PIN"/>
    <property type="match status" value="1"/>
</dbReference>
<comment type="function">
    <text evidence="5">Toxic component of a toxin-antitoxin (TA) system. An RNase.</text>
</comment>
<reference evidence="7" key="1">
    <citation type="submission" date="2023-07" db="EMBL/GenBank/DDBJ databases">
        <title>Genomic Encyclopedia of Type Strains, Phase IV (KMG-IV): sequencing the most valuable type-strain genomes for metagenomic binning, comparative biology and taxonomic classification.</title>
        <authorList>
            <person name="Goeker M."/>
        </authorList>
    </citation>
    <scope>NUCLEOTIDE SEQUENCE</scope>
    <source>
        <strain evidence="7">DSM 19569</strain>
    </source>
</reference>
<keyword evidence="2 5" id="KW-0540">Nuclease</keyword>
<dbReference type="GO" id="GO:0000287">
    <property type="term" value="F:magnesium ion binding"/>
    <property type="evidence" value="ECO:0007669"/>
    <property type="project" value="UniProtKB-UniRule"/>
</dbReference>
<dbReference type="SUPFAM" id="SSF88723">
    <property type="entry name" value="PIN domain-like"/>
    <property type="match status" value="1"/>
</dbReference>
<comment type="similarity">
    <text evidence="5">Belongs to the PINc/VapC protein family.</text>
</comment>
<dbReference type="RefSeq" id="WP_230367469.1">
    <property type="nucleotide sequence ID" value="NZ_JAJALK010000012.1"/>
</dbReference>
<comment type="caution">
    <text evidence="7">The sequence shown here is derived from an EMBL/GenBank/DDBJ whole genome shotgun (WGS) entry which is preliminary data.</text>
</comment>
<evidence type="ECO:0000256" key="4">
    <source>
        <dbReference type="ARBA" id="ARBA00022801"/>
    </source>
</evidence>
<dbReference type="GO" id="GO:0090729">
    <property type="term" value="F:toxin activity"/>
    <property type="evidence" value="ECO:0007669"/>
    <property type="project" value="UniProtKB-KW"/>
</dbReference>
<dbReference type="Proteomes" id="UP001223420">
    <property type="component" value="Unassembled WGS sequence"/>
</dbReference>
<keyword evidence="3 5" id="KW-0479">Metal-binding</keyword>
<feature type="domain" description="PIN" evidence="6">
    <location>
        <begin position="5"/>
        <end position="119"/>
    </location>
</feature>
<dbReference type="EMBL" id="JAUSWL010000011">
    <property type="protein sequence ID" value="MDQ0545988.1"/>
    <property type="molecule type" value="Genomic_DNA"/>
</dbReference>
<keyword evidence="5" id="KW-0800">Toxin</keyword>
<evidence type="ECO:0000256" key="2">
    <source>
        <dbReference type="ARBA" id="ARBA00022722"/>
    </source>
</evidence>
<evidence type="ECO:0000256" key="1">
    <source>
        <dbReference type="ARBA" id="ARBA00022649"/>
    </source>
</evidence>
<dbReference type="InterPro" id="IPR002716">
    <property type="entry name" value="PIN_dom"/>
</dbReference>